<dbReference type="EMBL" id="JYDS01000031">
    <property type="protein sequence ID" value="KRZ30803.1"/>
    <property type="molecule type" value="Genomic_DNA"/>
</dbReference>
<proteinExistence type="predicted"/>
<keyword evidence="1" id="KW-0472">Membrane</keyword>
<evidence type="ECO:0000313" key="2">
    <source>
        <dbReference type="EMBL" id="KRZ30803.1"/>
    </source>
</evidence>
<evidence type="ECO:0000256" key="1">
    <source>
        <dbReference type="SAM" id="Phobius"/>
    </source>
</evidence>
<name>A0A0V1J757_TRIPS</name>
<protein>
    <submittedName>
        <fullName evidence="2">Uncharacterized protein</fullName>
    </submittedName>
</protein>
<keyword evidence="3" id="KW-1185">Reference proteome</keyword>
<dbReference type="AlphaFoldDB" id="A0A0V1J757"/>
<comment type="caution">
    <text evidence="2">The sequence shown here is derived from an EMBL/GenBank/DDBJ whole genome shotgun (WGS) entry which is preliminary data.</text>
</comment>
<gene>
    <name evidence="2" type="ORF">T4B_14610</name>
</gene>
<organism evidence="2 3">
    <name type="scientific">Trichinella pseudospiralis</name>
    <name type="common">Parasitic roundworm</name>
    <dbReference type="NCBI Taxonomy" id="6337"/>
    <lineage>
        <taxon>Eukaryota</taxon>
        <taxon>Metazoa</taxon>
        <taxon>Ecdysozoa</taxon>
        <taxon>Nematoda</taxon>
        <taxon>Enoplea</taxon>
        <taxon>Dorylaimia</taxon>
        <taxon>Trichinellida</taxon>
        <taxon>Trichinellidae</taxon>
        <taxon>Trichinella</taxon>
    </lineage>
</organism>
<feature type="transmembrane region" description="Helical" evidence="1">
    <location>
        <begin position="95"/>
        <end position="114"/>
    </location>
</feature>
<sequence>MKNVHGLSGHFVHLKKFTQTSLKTPFNFQTSNHQQQQQHMQQYLNITCFSKFSFHCVGHVLLLKKLAYHIRDDYFQQYYTFLTQSENCKCKYNKIYTYLCAVTLQWAFAIFLLVQLHIIPLNHAEVNIYEEEILQKLTNQTMTVAIDMAAAFKRAKQLRRVKLSAHSVNNAALERVDQQSLWKRATFGALLWLTATLTR</sequence>
<evidence type="ECO:0000313" key="3">
    <source>
        <dbReference type="Proteomes" id="UP000054805"/>
    </source>
</evidence>
<reference evidence="2 3" key="1">
    <citation type="submission" date="2015-01" db="EMBL/GenBank/DDBJ databases">
        <title>Evolution of Trichinella species and genotypes.</title>
        <authorList>
            <person name="Korhonen P.K."/>
            <person name="Edoardo P."/>
            <person name="Giuseppe L.R."/>
            <person name="Gasser R.B."/>
        </authorList>
    </citation>
    <scope>NUCLEOTIDE SEQUENCE [LARGE SCALE GENOMIC DNA]</scope>
    <source>
        <strain evidence="2">ISS588</strain>
    </source>
</reference>
<dbReference type="Proteomes" id="UP000054805">
    <property type="component" value="Unassembled WGS sequence"/>
</dbReference>
<keyword evidence="1" id="KW-0812">Transmembrane</keyword>
<keyword evidence="1" id="KW-1133">Transmembrane helix</keyword>
<accession>A0A0V1J757</accession>